<dbReference type="InterPro" id="IPR009554">
    <property type="entry name" value="Phageshock_PspB"/>
</dbReference>
<gene>
    <name evidence="2" type="ORF">FHT02_000113</name>
</gene>
<reference evidence="2 3" key="1">
    <citation type="submission" date="2020-08" db="EMBL/GenBank/DDBJ databases">
        <title>Genomic Encyclopedia of Type Strains, Phase IV (KMG-IV): sequencing the most valuable type-strain genomes for metagenomic binning, comparative biology and taxonomic classification.</title>
        <authorList>
            <person name="Goeker M."/>
        </authorList>
    </citation>
    <scope>NUCLEOTIDE SEQUENCE [LARGE SCALE GENOMIC DNA]</scope>
    <source>
        <strain evidence="2 3">DSM 26736</strain>
    </source>
</reference>
<dbReference type="NCBIfam" id="TIGR02976">
    <property type="entry name" value="phageshock_pspB"/>
    <property type="match status" value="1"/>
</dbReference>
<evidence type="ECO:0000256" key="1">
    <source>
        <dbReference type="SAM" id="Phobius"/>
    </source>
</evidence>
<comment type="caution">
    <text evidence="2">The sequence shown here is derived from an EMBL/GenBank/DDBJ whole genome shotgun (WGS) entry which is preliminary data.</text>
</comment>
<accession>A0A840Y6K4</accession>
<keyword evidence="1" id="KW-1133">Transmembrane helix</keyword>
<dbReference type="AlphaFoldDB" id="A0A840Y6K4"/>
<evidence type="ECO:0000313" key="3">
    <source>
        <dbReference type="Proteomes" id="UP000527143"/>
    </source>
</evidence>
<keyword evidence="3" id="KW-1185">Reference proteome</keyword>
<name>A0A840Y6K4_9SPHN</name>
<dbReference type="Proteomes" id="UP000527143">
    <property type="component" value="Unassembled WGS sequence"/>
</dbReference>
<sequence length="89" mass="10354">MEDVFLPIVIVGMLFIGLPWVIMHYITKWKQSATITGEDEKLLDELFYTAKQLEERLLTVERIIAADNPDFRPLSAQRDASPYDISRRN</sequence>
<feature type="transmembrane region" description="Helical" evidence="1">
    <location>
        <begin position="6"/>
        <end position="26"/>
    </location>
</feature>
<dbReference type="Pfam" id="PF06667">
    <property type="entry name" value="PspB"/>
    <property type="match status" value="1"/>
</dbReference>
<protein>
    <submittedName>
        <fullName evidence="2">Phage shock protein B</fullName>
    </submittedName>
</protein>
<proteinExistence type="predicted"/>
<dbReference type="GO" id="GO:0006355">
    <property type="term" value="P:regulation of DNA-templated transcription"/>
    <property type="evidence" value="ECO:0007669"/>
    <property type="project" value="InterPro"/>
</dbReference>
<keyword evidence="1" id="KW-0812">Transmembrane</keyword>
<keyword evidence="1" id="KW-0472">Membrane</keyword>
<dbReference type="GO" id="GO:0009271">
    <property type="term" value="P:phage shock"/>
    <property type="evidence" value="ECO:0007669"/>
    <property type="project" value="InterPro"/>
</dbReference>
<dbReference type="RefSeq" id="WP_184083190.1">
    <property type="nucleotide sequence ID" value="NZ_JACIJF010000001.1"/>
</dbReference>
<evidence type="ECO:0000313" key="2">
    <source>
        <dbReference type="EMBL" id="MBB5708907.1"/>
    </source>
</evidence>
<dbReference type="EMBL" id="JACIJF010000001">
    <property type="protein sequence ID" value="MBB5708907.1"/>
    <property type="molecule type" value="Genomic_DNA"/>
</dbReference>
<organism evidence="2 3">
    <name type="scientific">Sphingomonas xinjiangensis</name>
    <dbReference type="NCBI Taxonomy" id="643568"/>
    <lineage>
        <taxon>Bacteria</taxon>
        <taxon>Pseudomonadati</taxon>
        <taxon>Pseudomonadota</taxon>
        <taxon>Alphaproteobacteria</taxon>
        <taxon>Sphingomonadales</taxon>
        <taxon>Sphingomonadaceae</taxon>
        <taxon>Sphingomonas</taxon>
    </lineage>
</organism>